<sequence>MQAIVTKYLGPTNIRGARVKATAQAGDVILSWNYGLGITGNHRAAALALANKFKWLDYSDLSEGGSLPAGNGECFVLTPKPRQEA</sequence>
<evidence type="ECO:0000313" key="3">
    <source>
        <dbReference type="EMBL" id="CAB4202762.1"/>
    </source>
</evidence>
<accession>A0A6J5QZ53</accession>
<reference evidence="2" key="1">
    <citation type="submission" date="2020-05" db="EMBL/GenBank/DDBJ databases">
        <authorList>
            <person name="Chiriac C."/>
            <person name="Salcher M."/>
            <person name="Ghai R."/>
            <person name="Kavagutti S V."/>
        </authorList>
    </citation>
    <scope>NUCLEOTIDE SEQUENCE</scope>
</reference>
<proteinExistence type="predicted"/>
<evidence type="ECO:0000313" key="2">
    <source>
        <dbReference type="EMBL" id="CAB4187867.1"/>
    </source>
</evidence>
<organism evidence="2">
    <name type="scientific">uncultured Caudovirales phage</name>
    <dbReference type="NCBI Taxonomy" id="2100421"/>
    <lineage>
        <taxon>Viruses</taxon>
        <taxon>Duplodnaviria</taxon>
        <taxon>Heunggongvirae</taxon>
        <taxon>Uroviricota</taxon>
        <taxon>Caudoviricetes</taxon>
        <taxon>Peduoviridae</taxon>
        <taxon>Maltschvirus</taxon>
        <taxon>Maltschvirus maltsch</taxon>
    </lineage>
</organism>
<gene>
    <name evidence="1" type="ORF">UFOVP1107_18</name>
    <name evidence="2" type="ORF">UFOVP1171_18</name>
    <name evidence="3" type="ORF">UFOVP1375_33</name>
    <name evidence="4" type="ORF">UFOVP1471_13</name>
</gene>
<evidence type="ECO:0000313" key="1">
    <source>
        <dbReference type="EMBL" id="CAB4183734.1"/>
    </source>
</evidence>
<dbReference type="EMBL" id="LR797324">
    <property type="protein sequence ID" value="CAB4202762.1"/>
    <property type="molecule type" value="Genomic_DNA"/>
</dbReference>
<name>A0A6J5QZ53_9CAUD</name>
<evidence type="ECO:0000313" key="4">
    <source>
        <dbReference type="EMBL" id="CAB4214786.1"/>
    </source>
</evidence>
<dbReference type="EMBL" id="LR797118">
    <property type="protein sequence ID" value="CAB4187867.1"/>
    <property type="molecule type" value="Genomic_DNA"/>
</dbReference>
<dbReference type="EMBL" id="LR797050">
    <property type="protein sequence ID" value="CAB4183734.1"/>
    <property type="molecule type" value="Genomic_DNA"/>
</dbReference>
<protein>
    <submittedName>
        <fullName evidence="2">Uncharacterized protein</fullName>
    </submittedName>
</protein>
<dbReference type="EMBL" id="LR797417">
    <property type="protein sequence ID" value="CAB4214786.1"/>
    <property type="molecule type" value="Genomic_DNA"/>
</dbReference>